<evidence type="ECO:0000256" key="13">
    <source>
        <dbReference type="ARBA" id="ARBA00023136"/>
    </source>
</evidence>
<dbReference type="Gene3D" id="1.10.287.130">
    <property type="match status" value="1"/>
</dbReference>
<evidence type="ECO:0000256" key="8">
    <source>
        <dbReference type="ARBA" id="ARBA00022741"/>
    </source>
</evidence>
<keyword evidence="13 14" id="KW-0472">Membrane</keyword>
<evidence type="ECO:0000256" key="6">
    <source>
        <dbReference type="ARBA" id="ARBA00022679"/>
    </source>
</evidence>
<dbReference type="CDD" id="cd06225">
    <property type="entry name" value="HAMP"/>
    <property type="match status" value="1"/>
</dbReference>
<organism evidence="17 18">
    <name type="scientific">Clostridium aromativorans</name>
    <dbReference type="NCBI Taxonomy" id="2836848"/>
    <lineage>
        <taxon>Bacteria</taxon>
        <taxon>Bacillati</taxon>
        <taxon>Bacillota</taxon>
        <taxon>Clostridia</taxon>
        <taxon>Eubacteriales</taxon>
        <taxon>Clostridiaceae</taxon>
        <taxon>Clostridium</taxon>
    </lineage>
</organism>
<protein>
    <recommendedName>
        <fullName evidence="3">histidine kinase</fullName>
        <ecNumber evidence="3">2.7.13.3</ecNumber>
    </recommendedName>
</protein>
<evidence type="ECO:0000256" key="7">
    <source>
        <dbReference type="ARBA" id="ARBA00022692"/>
    </source>
</evidence>
<gene>
    <name evidence="17" type="ORF">LN736_03635</name>
</gene>
<dbReference type="PRINTS" id="PR00344">
    <property type="entry name" value="BCTRLSENSOR"/>
</dbReference>
<evidence type="ECO:0000259" key="15">
    <source>
        <dbReference type="PROSITE" id="PS50109"/>
    </source>
</evidence>
<evidence type="ECO:0000256" key="1">
    <source>
        <dbReference type="ARBA" id="ARBA00000085"/>
    </source>
</evidence>
<dbReference type="GO" id="GO:0016301">
    <property type="term" value="F:kinase activity"/>
    <property type="evidence" value="ECO:0007669"/>
    <property type="project" value="UniProtKB-KW"/>
</dbReference>
<evidence type="ECO:0000256" key="3">
    <source>
        <dbReference type="ARBA" id="ARBA00012438"/>
    </source>
</evidence>
<dbReference type="EC" id="2.7.13.3" evidence="3"/>
<comment type="catalytic activity">
    <reaction evidence="1">
        <text>ATP + protein L-histidine = ADP + protein N-phospho-L-histidine.</text>
        <dbReference type="EC" id="2.7.13.3"/>
    </reaction>
</comment>
<evidence type="ECO:0000256" key="14">
    <source>
        <dbReference type="SAM" id="Phobius"/>
    </source>
</evidence>
<feature type="transmembrane region" description="Helical" evidence="14">
    <location>
        <begin position="7"/>
        <end position="32"/>
    </location>
</feature>
<dbReference type="RefSeq" id="WP_229980875.1">
    <property type="nucleotide sequence ID" value="NZ_JAJJPB010000002.1"/>
</dbReference>
<evidence type="ECO:0000259" key="16">
    <source>
        <dbReference type="PROSITE" id="PS50885"/>
    </source>
</evidence>
<keyword evidence="12" id="KW-0902">Two-component regulatory system</keyword>
<dbReference type="EMBL" id="JAJJPB010000002">
    <property type="protein sequence ID" value="MCC9293959.1"/>
    <property type="molecule type" value="Genomic_DNA"/>
</dbReference>
<evidence type="ECO:0000256" key="4">
    <source>
        <dbReference type="ARBA" id="ARBA00022475"/>
    </source>
</evidence>
<feature type="transmembrane region" description="Helical" evidence="14">
    <location>
        <begin position="167"/>
        <end position="190"/>
    </location>
</feature>
<comment type="caution">
    <text evidence="17">The sequence shown here is derived from an EMBL/GenBank/DDBJ whole genome shotgun (WGS) entry which is preliminary data.</text>
</comment>
<dbReference type="CDD" id="cd00082">
    <property type="entry name" value="HisKA"/>
    <property type="match status" value="1"/>
</dbReference>
<dbReference type="PROSITE" id="PS50109">
    <property type="entry name" value="HIS_KIN"/>
    <property type="match status" value="1"/>
</dbReference>
<reference evidence="17" key="1">
    <citation type="submission" date="2021-11" db="EMBL/GenBank/DDBJ databases">
        <authorList>
            <person name="Qingchun L."/>
            <person name="Dong Z."/>
            <person name="Zongwei Q."/>
            <person name="Jia Z."/>
            <person name="Duotao L."/>
        </authorList>
    </citation>
    <scope>NUCLEOTIDE SEQUENCE</scope>
    <source>
        <strain evidence="17">WLY-B-L2</strain>
    </source>
</reference>
<dbReference type="InterPro" id="IPR036097">
    <property type="entry name" value="HisK_dim/P_sf"/>
</dbReference>
<evidence type="ECO:0000256" key="2">
    <source>
        <dbReference type="ARBA" id="ARBA00004651"/>
    </source>
</evidence>
<dbReference type="SUPFAM" id="SSF158472">
    <property type="entry name" value="HAMP domain-like"/>
    <property type="match status" value="1"/>
</dbReference>
<keyword evidence="11 14" id="KW-1133">Transmembrane helix</keyword>
<dbReference type="SMART" id="SM00387">
    <property type="entry name" value="HATPase_c"/>
    <property type="match status" value="1"/>
</dbReference>
<dbReference type="InterPro" id="IPR003661">
    <property type="entry name" value="HisK_dim/P_dom"/>
</dbReference>
<dbReference type="PANTHER" id="PTHR45528">
    <property type="entry name" value="SENSOR HISTIDINE KINASE CPXA"/>
    <property type="match status" value="1"/>
</dbReference>
<dbReference type="Pfam" id="PF00512">
    <property type="entry name" value="HisKA"/>
    <property type="match status" value="1"/>
</dbReference>
<keyword evidence="5" id="KW-0597">Phosphoprotein</keyword>
<keyword evidence="7 14" id="KW-0812">Transmembrane</keyword>
<dbReference type="PANTHER" id="PTHR45528:SF1">
    <property type="entry name" value="SENSOR HISTIDINE KINASE CPXA"/>
    <property type="match status" value="1"/>
</dbReference>
<evidence type="ECO:0000313" key="18">
    <source>
        <dbReference type="Proteomes" id="UP001165422"/>
    </source>
</evidence>
<evidence type="ECO:0000256" key="12">
    <source>
        <dbReference type="ARBA" id="ARBA00023012"/>
    </source>
</evidence>
<dbReference type="InterPro" id="IPR003594">
    <property type="entry name" value="HATPase_dom"/>
</dbReference>
<dbReference type="InterPro" id="IPR050398">
    <property type="entry name" value="HssS/ArlS-like"/>
</dbReference>
<dbReference type="InterPro" id="IPR036890">
    <property type="entry name" value="HATPase_C_sf"/>
</dbReference>
<evidence type="ECO:0000256" key="5">
    <source>
        <dbReference type="ARBA" id="ARBA00022553"/>
    </source>
</evidence>
<keyword evidence="4" id="KW-1003">Cell membrane</keyword>
<dbReference type="PROSITE" id="PS50885">
    <property type="entry name" value="HAMP"/>
    <property type="match status" value="1"/>
</dbReference>
<dbReference type="Gene3D" id="3.30.565.10">
    <property type="entry name" value="Histidine kinase-like ATPase, C-terminal domain"/>
    <property type="match status" value="1"/>
</dbReference>
<feature type="domain" description="Histidine kinase" evidence="15">
    <location>
        <begin position="259"/>
        <end position="478"/>
    </location>
</feature>
<evidence type="ECO:0000313" key="17">
    <source>
        <dbReference type="EMBL" id="MCC9293959.1"/>
    </source>
</evidence>
<keyword evidence="9 17" id="KW-0418">Kinase</keyword>
<dbReference type="Pfam" id="PF02518">
    <property type="entry name" value="HATPase_c"/>
    <property type="match status" value="1"/>
</dbReference>
<keyword evidence="6" id="KW-0808">Transferase</keyword>
<feature type="domain" description="HAMP" evidence="16">
    <location>
        <begin position="192"/>
        <end position="244"/>
    </location>
</feature>
<comment type="subcellular location">
    <subcellularLocation>
        <location evidence="2">Cell membrane</location>
        <topology evidence="2">Multi-pass membrane protein</topology>
    </subcellularLocation>
</comment>
<keyword evidence="18" id="KW-1185">Reference proteome</keyword>
<proteinExistence type="predicted"/>
<keyword evidence="8" id="KW-0547">Nucleotide-binding</keyword>
<dbReference type="Pfam" id="PF00672">
    <property type="entry name" value="HAMP"/>
    <property type="match status" value="1"/>
</dbReference>
<dbReference type="SMART" id="SM00388">
    <property type="entry name" value="HisKA"/>
    <property type="match status" value="1"/>
</dbReference>
<dbReference type="CDD" id="cd00075">
    <property type="entry name" value="HATPase"/>
    <property type="match status" value="1"/>
</dbReference>
<dbReference type="SUPFAM" id="SSF55874">
    <property type="entry name" value="ATPase domain of HSP90 chaperone/DNA topoisomerase II/histidine kinase"/>
    <property type="match status" value="1"/>
</dbReference>
<dbReference type="InterPro" id="IPR004358">
    <property type="entry name" value="Sig_transdc_His_kin-like_C"/>
</dbReference>
<dbReference type="SUPFAM" id="SSF47384">
    <property type="entry name" value="Homodimeric domain of signal transducing histidine kinase"/>
    <property type="match status" value="1"/>
</dbReference>
<dbReference type="InterPro" id="IPR003660">
    <property type="entry name" value="HAMP_dom"/>
</dbReference>
<keyword evidence="10" id="KW-0067">ATP-binding</keyword>
<dbReference type="Proteomes" id="UP001165422">
    <property type="component" value="Unassembled WGS sequence"/>
</dbReference>
<dbReference type="InterPro" id="IPR005467">
    <property type="entry name" value="His_kinase_dom"/>
</dbReference>
<dbReference type="Gene3D" id="6.10.340.10">
    <property type="match status" value="1"/>
</dbReference>
<sequence>MDIKKRLIIYNNLTIIVPFIVTAVVALIFIFVSSKFFNANITYRDFKKVSLVKSELLNVTKDIAKSSTKSIKGDQEFQKYLTEKLSVVNGKIIIIKNGNIEFSSQNLEKIDIAKSLKESDKRLNNSLQIDNIYYSIDRFPLVFRDGTYGKVIFLVPAAVEPDIFKSFIITILLTFLICFASMSVIISYIFSKKILEPITLLKKATAEISHGDLNFKIVESGDREIKELCADFEKMRIQLKDSVRMRMKYDENRKMLLSSISHDLKTPITSIEGYVQGILDGVASTPQKLEHYLKTIYSKTGQMNSMIDDLLLYSKLDLKQIPFNYEKTDIVEYFNYCISENEPELEESNIKIKLENHLKNSKYVMIDRERFMRVVLNIIGNSKKYMDKTHGQITIFLRETNLSIIIEIRDNGCGIGQDNVNKIFNRFYREDSSRSNISGSGLGLAISKQIVEGHNGKIWAISHGTEGTSIIISLGKIINTYRQER</sequence>
<evidence type="ECO:0000256" key="11">
    <source>
        <dbReference type="ARBA" id="ARBA00022989"/>
    </source>
</evidence>
<evidence type="ECO:0000256" key="9">
    <source>
        <dbReference type="ARBA" id="ARBA00022777"/>
    </source>
</evidence>
<dbReference type="SMART" id="SM00304">
    <property type="entry name" value="HAMP"/>
    <property type="match status" value="1"/>
</dbReference>
<name>A0ABS8N2C0_9CLOT</name>
<evidence type="ECO:0000256" key="10">
    <source>
        <dbReference type="ARBA" id="ARBA00022840"/>
    </source>
</evidence>
<accession>A0ABS8N2C0</accession>